<feature type="domain" description="CobQ/CobB/MinD/ParA nucleotide binding" evidence="1">
    <location>
        <begin position="148"/>
        <end position="186"/>
    </location>
</feature>
<proteinExistence type="predicted"/>
<sequence length="259" mass="28989">MNKIPIAVIDKEKEIIEKISTLLKNVSGLEITQINMDLKDLEIILEEKIPTLVLLGPSCRMEDVEGLLKSHSTGLRFVRVILLVRETSATLFKKAIKLNIHDVLAFPFIYNDLKESIERAVDIIKEELAEKSETPRTVEHEKQSSKKITIFSTKGGSGKSFLASNLAIDLITQTKKNVVLFDFNYQFGDVALMLNLYPKHTIYDIMSVIDQLDSEMLNSFLTTHSSGVKILPSPIDPSKGEAISTKTTMKVIDILSKIA</sequence>
<dbReference type="GO" id="GO:0009898">
    <property type="term" value="C:cytoplasmic side of plasma membrane"/>
    <property type="evidence" value="ECO:0007669"/>
    <property type="project" value="TreeGrafter"/>
</dbReference>
<dbReference type="InterPro" id="IPR027417">
    <property type="entry name" value="P-loop_NTPase"/>
</dbReference>
<dbReference type="Gene3D" id="3.40.50.2300">
    <property type="match status" value="1"/>
</dbReference>
<dbReference type="EMBL" id="BARU01005322">
    <property type="protein sequence ID" value="GAH34666.1"/>
    <property type="molecule type" value="Genomic_DNA"/>
</dbReference>
<protein>
    <recommendedName>
        <fullName evidence="1">CobQ/CobB/MinD/ParA nucleotide binding domain-containing protein</fullName>
    </recommendedName>
</protein>
<dbReference type="PANTHER" id="PTHR43384">
    <property type="entry name" value="SEPTUM SITE-DETERMINING PROTEIN MIND HOMOLOG, CHLOROPLASTIC-RELATED"/>
    <property type="match status" value="1"/>
</dbReference>
<comment type="caution">
    <text evidence="2">The sequence shown here is derived from an EMBL/GenBank/DDBJ whole genome shotgun (WGS) entry which is preliminary data.</text>
</comment>
<dbReference type="InterPro" id="IPR002586">
    <property type="entry name" value="CobQ/CobB/MinD/ParA_Nub-bd_dom"/>
</dbReference>
<dbReference type="SUPFAM" id="SSF52172">
    <property type="entry name" value="CheY-like"/>
    <property type="match status" value="1"/>
</dbReference>
<dbReference type="InterPro" id="IPR050625">
    <property type="entry name" value="ParA/MinD_ATPase"/>
</dbReference>
<dbReference type="GO" id="GO:0005829">
    <property type="term" value="C:cytosol"/>
    <property type="evidence" value="ECO:0007669"/>
    <property type="project" value="TreeGrafter"/>
</dbReference>
<dbReference type="InterPro" id="IPR011006">
    <property type="entry name" value="CheY-like_superfamily"/>
</dbReference>
<evidence type="ECO:0000259" key="1">
    <source>
        <dbReference type="Pfam" id="PF01656"/>
    </source>
</evidence>
<name>X1EMS7_9ZZZZ</name>
<reference evidence="2" key="1">
    <citation type="journal article" date="2014" name="Front. Microbiol.">
        <title>High frequency of phylogenetically diverse reductive dehalogenase-homologous genes in deep subseafloor sedimentary metagenomes.</title>
        <authorList>
            <person name="Kawai M."/>
            <person name="Futagami T."/>
            <person name="Toyoda A."/>
            <person name="Takaki Y."/>
            <person name="Nishi S."/>
            <person name="Hori S."/>
            <person name="Arai W."/>
            <person name="Tsubouchi T."/>
            <person name="Morono Y."/>
            <person name="Uchiyama I."/>
            <person name="Ito T."/>
            <person name="Fujiyama A."/>
            <person name="Inagaki F."/>
            <person name="Takami H."/>
        </authorList>
    </citation>
    <scope>NUCLEOTIDE SEQUENCE</scope>
    <source>
        <strain evidence="2">Expedition CK06-06</strain>
    </source>
</reference>
<organism evidence="2">
    <name type="scientific">marine sediment metagenome</name>
    <dbReference type="NCBI Taxonomy" id="412755"/>
    <lineage>
        <taxon>unclassified sequences</taxon>
        <taxon>metagenomes</taxon>
        <taxon>ecological metagenomes</taxon>
    </lineage>
</organism>
<dbReference type="Pfam" id="PF01656">
    <property type="entry name" value="CbiA"/>
    <property type="match status" value="1"/>
</dbReference>
<dbReference type="AlphaFoldDB" id="X1EMS7"/>
<feature type="non-terminal residue" evidence="2">
    <location>
        <position position="259"/>
    </location>
</feature>
<gene>
    <name evidence="2" type="ORF">S03H2_10339</name>
</gene>
<dbReference type="GO" id="GO:0016887">
    <property type="term" value="F:ATP hydrolysis activity"/>
    <property type="evidence" value="ECO:0007669"/>
    <property type="project" value="TreeGrafter"/>
</dbReference>
<evidence type="ECO:0000313" key="2">
    <source>
        <dbReference type="EMBL" id="GAH34666.1"/>
    </source>
</evidence>
<dbReference type="GO" id="GO:0051782">
    <property type="term" value="P:negative regulation of cell division"/>
    <property type="evidence" value="ECO:0007669"/>
    <property type="project" value="TreeGrafter"/>
</dbReference>
<dbReference type="PANTHER" id="PTHR43384:SF13">
    <property type="entry name" value="SLR0110 PROTEIN"/>
    <property type="match status" value="1"/>
</dbReference>
<dbReference type="Gene3D" id="3.40.50.300">
    <property type="entry name" value="P-loop containing nucleotide triphosphate hydrolases"/>
    <property type="match status" value="1"/>
</dbReference>
<dbReference type="SUPFAM" id="SSF52540">
    <property type="entry name" value="P-loop containing nucleoside triphosphate hydrolases"/>
    <property type="match status" value="1"/>
</dbReference>
<accession>X1EMS7</accession>
<dbReference type="GO" id="GO:0005524">
    <property type="term" value="F:ATP binding"/>
    <property type="evidence" value="ECO:0007669"/>
    <property type="project" value="TreeGrafter"/>
</dbReference>